<dbReference type="Proteomes" id="UP000507470">
    <property type="component" value="Unassembled WGS sequence"/>
</dbReference>
<accession>A0A6J7ZUL6</accession>
<protein>
    <submittedName>
        <fullName evidence="1">Uncharacterized protein</fullName>
    </submittedName>
</protein>
<organism evidence="1 2">
    <name type="scientific">Mytilus coruscus</name>
    <name type="common">Sea mussel</name>
    <dbReference type="NCBI Taxonomy" id="42192"/>
    <lineage>
        <taxon>Eukaryota</taxon>
        <taxon>Metazoa</taxon>
        <taxon>Spiralia</taxon>
        <taxon>Lophotrochozoa</taxon>
        <taxon>Mollusca</taxon>
        <taxon>Bivalvia</taxon>
        <taxon>Autobranchia</taxon>
        <taxon>Pteriomorphia</taxon>
        <taxon>Mytilida</taxon>
        <taxon>Mytiloidea</taxon>
        <taxon>Mytilidae</taxon>
        <taxon>Mytilinae</taxon>
        <taxon>Mytilus</taxon>
    </lineage>
</organism>
<evidence type="ECO:0000313" key="2">
    <source>
        <dbReference type="Proteomes" id="UP000507470"/>
    </source>
</evidence>
<dbReference type="EMBL" id="CACVKT020000057">
    <property type="protein sequence ID" value="CAC5355538.1"/>
    <property type="molecule type" value="Genomic_DNA"/>
</dbReference>
<name>A0A6J7ZUL6_MYTCO</name>
<reference evidence="1 2" key="1">
    <citation type="submission" date="2020-06" db="EMBL/GenBank/DDBJ databases">
        <authorList>
            <person name="Li R."/>
            <person name="Bekaert M."/>
        </authorList>
    </citation>
    <scope>NUCLEOTIDE SEQUENCE [LARGE SCALE GENOMIC DNA]</scope>
    <source>
        <strain evidence="2">wild</strain>
    </source>
</reference>
<gene>
    <name evidence="1" type="ORF">MCOR_211</name>
</gene>
<dbReference type="AlphaFoldDB" id="A0A6J7ZUL6"/>
<keyword evidence="2" id="KW-1185">Reference proteome</keyword>
<evidence type="ECO:0000313" key="1">
    <source>
        <dbReference type="EMBL" id="CAC5355538.1"/>
    </source>
</evidence>
<sequence>MNLVVSSKVQLKRQKCKSYSPTNFTNELKVWRPKTISELSAKATSRASIYRYFDELDRIMEKYERKDKPQNAVLDCHKEKQNPKYLSQCSRHLKCAQQRAEDEDDLDDDDTLCCVCNMWQLKKLQECNSIVFTQWAKCKFLQCELDSSLILL</sequence>
<proteinExistence type="predicted"/>